<proteinExistence type="predicted"/>
<sequence length="97" mass="10768">MVDEGNGDIGDAMVWDVVVDEIKWKETDGSLRVMRIQGLEALGPTSSNDLFLNPIQHWSKANFKATSKCDMVDNNMAEAFNGWIVEVGAKPIIIMLE</sequence>
<organism evidence="1 2">
    <name type="scientific">Hibiscus sabdariffa</name>
    <name type="common">roselle</name>
    <dbReference type="NCBI Taxonomy" id="183260"/>
    <lineage>
        <taxon>Eukaryota</taxon>
        <taxon>Viridiplantae</taxon>
        <taxon>Streptophyta</taxon>
        <taxon>Embryophyta</taxon>
        <taxon>Tracheophyta</taxon>
        <taxon>Spermatophyta</taxon>
        <taxon>Magnoliopsida</taxon>
        <taxon>eudicotyledons</taxon>
        <taxon>Gunneridae</taxon>
        <taxon>Pentapetalae</taxon>
        <taxon>rosids</taxon>
        <taxon>malvids</taxon>
        <taxon>Malvales</taxon>
        <taxon>Malvaceae</taxon>
        <taxon>Malvoideae</taxon>
        <taxon>Hibiscus</taxon>
    </lineage>
</organism>
<accession>A0ABR2P3K5</accession>
<name>A0ABR2P3K5_9ROSI</name>
<evidence type="ECO:0000313" key="1">
    <source>
        <dbReference type="EMBL" id="KAK8982817.1"/>
    </source>
</evidence>
<dbReference type="Proteomes" id="UP001396334">
    <property type="component" value="Unassembled WGS sequence"/>
</dbReference>
<keyword evidence="2" id="KW-1185">Reference proteome</keyword>
<protein>
    <submittedName>
        <fullName evidence="1">Uncharacterized protein</fullName>
    </submittedName>
</protein>
<evidence type="ECO:0000313" key="2">
    <source>
        <dbReference type="Proteomes" id="UP001396334"/>
    </source>
</evidence>
<reference evidence="1 2" key="1">
    <citation type="journal article" date="2024" name="G3 (Bethesda)">
        <title>Genome assembly of Hibiscus sabdariffa L. provides insights into metabolisms of medicinal natural products.</title>
        <authorList>
            <person name="Kim T."/>
        </authorList>
    </citation>
    <scope>NUCLEOTIDE SEQUENCE [LARGE SCALE GENOMIC DNA]</scope>
    <source>
        <strain evidence="1">TK-2024</strain>
        <tissue evidence="1">Old leaves</tissue>
    </source>
</reference>
<comment type="caution">
    <text evidence="1">The sequence shown here is derived from an EMBL/GenBank/DDBJ whole genome shotgun (WGS) entry which is preliminary data.</text>
</comment>
<dbReference type="EMBL" id="JBBPBN010000084">
    <property type="protein sequence ID" value="KAK8982817.1"/>
    <property type="molecule type" value="Genomic_DNA"/>
</dbReference>
<gene>
    <name evidence="1" type="ORF">V6N11_060138</name>
</gene>